<dbReference type="OrthoDB" id="4769at2759"/>
<evidence type="ECO:0000256" key="8">
    <source>
        <dbReference type="ARBA" id="ARBA00022692"/>
    </source>
</evidence>
<feature type="transmembrane region" description="Helical" evidence="14">
    <location>
        <begin position="386"/>
        <end position="408"/>
    </location>
</feature>
<evidence type="ECO:0000256" key="2">
    <source>
        <dbReference type="ARBA" id="ARBA00004922"/>
    </source>
</evidence>
<dbReference type="GO" id="GO:0106073">
    <property type="term" value="F:dolichyl pyrophosphate Glc2Man9GlcNAc2 alpha-1,2-glucosyltransferase activity"/>
    <property type="evidence" value="ECO:0007669"/>
    <property type="project" value="UniProtKB-UniRule"/>
</dbReference>
<organism evidence="15 16">
    <name type="scientific">Dibothriocephalus latus</name>
    <name type="common">Fish tapeworm</name>
    <name type="synonym">Diphyllobothrium latum</name>
    <dbReference type="NCBI Taxonomy" id="60516"/>
    <lineage>
        <taxon>Eukaryota</taxon>
        <taxon>Metazoa</taxon>
        <taxon>Spiralia</taxon>
        <taxon>Lophotrochozoa</taxon>
        <taxon>Platyhelminthes</taxon>
        <taxon>Cestoda</taxon>
        <taxon>Eucestoda</taxon>
        <taxon>Diphyllobothriidea</taxon>
        <taxon>Diphyllobothriidae</taxon>
        <taxon>Dibothriocephalus</taxon>
    </lineage>
</organism>
<proteinExistence type="inferred from homology"/>
<dbReference type="GO" id="GO:0005789">
    <property type="term" value="C:endoplasmic reticulum membrane"/>
    <property type="evidence" value="ECO:0007669"/>
    <property type="project" value="UniProtKB-SubCell"/>
</dbReference>
<evidence type="ECO:0000256" key="7">
    <source>
        <dbReference type="ARBA" id="ARBA00022679"/>
    </source>
</evidence>
<dbReference type="GO" id="GO:0006488">
    <property type="term" value="P:dolichol-linked oligosaccharide biosynthetic process"/>
    <property type="evidence" value="ECO:0007669"/>
    <property type="project" value="UniProtKB-UniRule"/>
</dbReference>
<keyword evidence="11 14" id="KW-0472">Membrane</keyword>
<dbReference type="AlphaFoldDB" id="A0A3P7LTR2"/>
<dbReference type="PANTHER" id="PTHR12989:SF10">
    <property type="entry name" value="DOL-P-GLC:GLC(2)MAN(9)GLCNAC(2)-PP-DOL ALPHA-1,2-GLUCOSYLTRANSFERASE-RELATED"/>
    <property type="match status" value="1"/>
</dbReference>
<keyword evidence="8 14" id="KW-0812">Transmembrane</keyword>
<evidence type="ECO:0000256" key="11">
    <source>
        <dbReference type="ARBA" id="ARBA00023136"/>
    </source>
</evidence>
<dbReference type="PROSITE" id="PS51257">
    <property type="entry name" value="PROKAR_LIPOPROTEIN"/>
    <property type="match status" value="1"/>
</dbReference>
<feature type="transmembrane region" description="Helical" evidence="14">
    <location>
        <begin position="182"/>
        <end position="200"/>
    </location>
</feature>
<feature type="transmembrane region" description="Helical" evidence="14">
    <location>
        <begin position="238"/>
        <end position="255"/>
    </location>
</feature>
<gene>
    <name evidence="15" type="ORF">DILT_LOCUS10898</name>
</gene>
<keyword evidence="7" id="KW-0808">Transferase</keyword>
<evidence type="ECO:0000256" key="12">
    <source>
        <dbReference type="ARBA" id="ARBA00044727"/>
    </source>
</evidence>
<evidence type="ECO:0000313" key="15">
    <source>
        <dbReference type="EMBL" id="VDN15067.1"/>
    </source>
</evidence>
<feature type="transmembrane region" description="Helical" evidence="14">
    <location>
        <begin position="122"/>
        <end position="143"/>
    </location>
</feature>
<comment type="similarity">
    <text evidence="3 14">Belongs to the ALG10 glucosyltransferase family.</text>
</comment>
<keyword evidence="10 14" id="KW-1133">Transmembrane helix</keyword>
<feature type="transmembrane region" description="Helical" evidence="14">
    <location>
        <begin position="94"/>
        <end position="115"/>
    </location>
</feature>
<feature type="transmembrane region" description="Helical" evidence="14">
    <location>
        <begin position="275"/>
        <end position="295"/>
    </location>
</feature>
<keyword evidence="6 14" id="KW-0328">Glycosyltransferase</keyword>
<dbReference type="Proteomes" id="UP000281553">
    <property type="component" value="Unassembled WGS sequence"/>
</dbReference>
<evidence type="ECO:0000256" key="5">
    <source>
        <dbReference type="ARBA" id="ARBA00018512"/>
    </source>
</evidence>
<evidence type="ECO:0000256" key="9">
    <source>
        <dbReference type="ARBA" id="ARBA00022824"/>
    </source>
</evidence>
<accession>A0A3P7LTR2</accession>
<dbReference type="PIRSF" id="PIRSF028810">
    <property type="entry name" value="Alpha1_2_glucosyltferase_Alg10"/>
    <property type="match status" value="1"/>
</dbReference>
<dbReference type="InterPro" id="IPR016900">
    <property type="entry name" value="Alg10"/>
</dbReference>
<comment type="caution">
    <text evidence="14">Lacks conserved residue(s) required for the propagation of feature annotation.</text>
</comment>
<dbReference type="PANTHER" id="PTHR12989">
    <property type="entry name" value="ALPHA-1,2-GLUCOSYLTRANSFERASE ALG10"/>
    <property type="match status" value="1"/>
</dbReference>
<reference evidence="15 16" key="1">
    <citation type="submission" date="2018-11" db="EMBL/GenBank/DDBJ databases">
        <authorList>
            <consortium name="Pathogen Informatics"/>
        </authorList>
    </citation>
    <scope>NUCLEOTIDE SEQUENCE [LARGE SCALE GENOMIC DNA]</scope>
</reference>
<feature type="transmembrane region" description="Helical" evidence="14">
    <location>
        <begin position="212"/>
        <end position="231"/>
    </location>
</feature>
<evidence type="ECO:0000256" key="10">
    <source>
        <dbReference type="ARBA" id="ARBA00022989"/>
    </source>
</evidence>
<comment type="function">
    <text evidence="12">Dol-P-Glc:Glc(2)Man(9)GlcNAc(2)-PP-Dol alpha-1,2-glucosyltransferase that operates in the biosynthetic pathway of dolichol-linked oligosaccharides, the glycan precursors employed in protein asparagine (N)-glycosylation. The assembly of dolichol-linked oligosaccharides begins on the cytosolic side of the endoplasmic reticulum membrane and finishes in its lumen. The sequential addition of sugars to dolichol pyrophosphate produces dolichol-linked oligosaccharides containing fourteen sugars, including two GlcNAcs, nine mannoses and three glucoses. Once assembled, the oligosaccharide is transferred from the lipid to nascent proteins by oligosaccharyltransferases. In the lumen of the endoplasmic reticulum, adds the third and last glucose residue from dolichyl phosphate glucose (Dol-P-Glc) onto the lipid-linked oligosaccharide intermediate Glc(2)Man(9)GlcNAc(2)-PP-Dol to produce Glc(3)Man(9)GlcNAc(2)-PP-Dol.</text>
</comment>
<sequence>MKRRHVDLLLGLLHAAIACYLVYLTNDVQPTAYMDEYFHEKQTQAYLAGRWFEWDSKITTPPGLYLLTAVFLKPQEFFLKDAARQNLTVTQFRYFNALHLGVNAFLLSSISSHLYRLPLPLHLLHITSIVTLPVLFFTSFFFYTDQVSLAAVLATALAFLSKGHLTTFFLACFACAVRQTNIVWCACLVGMNIAFRLSSLCRKRGSSTKVSLFGWFLVLLRSPVQIIRAVFKGIVYDAPLLTVVGGLFMAFVWWNGGIVLGDRSSHEFTLHLPQLLYFLAFCAAQTPLRFILFLLQLARSLFTPRRLLLLLFLLLSLTAFSIASVHCCTVAHKYILADNRHYTFYVWQRLFQRYSAFRYVCRYFIVPFVVWRLLTAPNSATVPVAWLIAVSEVFLNVAVNCITVYVFLYKPFFWNSQASIPQRFMW</sequence>
<dbReference type="EMBL" id="UYRU01061321">
    <property type="protein sequence ID" value="VDN15067.1"/>
    <property type="molecule type" value="Genomic_DNA"/>
</dbReference>
<dbReference type="Pfam" id="PF04922">
    <property type="entry name" value="DIE2_ALG10"/>
    <property type="match status" value="1"/>
</dbReference>
<protein>
    <recommendedName>
        <fullName evidence="5 14">Dol-P-Glc:Glc(2)Man(9)GlcNAc(2)-PP-Dol alpha-1,2-glucosyltransferase</fullName>
        <ecNumber evidence="4 14">2.4.1.256</ecNumber>
    </recommendedName>
</protein>
<evidence type="ECO:0000256" key="13">
    <source>
        <dbReference type="ARBA" id="ARBA00048064"/>
    </source>
</evidence>
<evidence type="ECO:0000256" key="14">
    <source>
        <dbReference type="PIRNR" id="PIRNR028810"/>
    </source>
</evidence>
<keyword evidence="9" id="KW-0256">Endoplasmic reticulum</keyword>
<evidence type="ECO:0000256" key="3">
    <source>
        <dbReference type="ARBA" id="ARBA00010600"/>
    </source>
</evidence>
<keyword evidence="16" id="KW-1185">Reference proteome</keyword>
<feature type="transmembrane region" description="Helical" evidence="14">
    <location>
        <begin position="307"/>
        <end position="336"/>
    </location>
</feature>
<evidence type="ECO:0000256" key="1">
    <source>
        <dbReference type="ARBA" id="ARBA00004477"/>
    </source>
</evidence>
<evidence type="ECO:0000256" key="6">
    <source>
        <dbReference type="ARBA" id="ARBA00022676"/>
    </source>
</evidence>
<feature type="transmembrane region" description="Helical" evidence="14">
    <location>
        <begin position="356"/>
        <end position="374"/>
    </location>
</feature>
<evidence type="ECO:0000313" key="16">
    <source>
        <dbReference type="Proteomes" id="UP000281553"/>
    </source>
</evidence>
<comment type="catalytic activity">
    <reaction evidence="13">
        <text>an alpha-D-Glc-(1-&gt;3)-alpha-D-Glc-(1-&gt;3)-alpha-D-Man-(1-&gt;2)-alpha-D-Man-(1-&gt;2)-alpha-D-Man-(1-&gt;3)-[alpha-D-Man-(1-&gt;2)-alpha-D-Man-(1-&gt;3)-[alpha-D-Man-(1-&gt;2)-alpha-D-Man-(1-&gt;6)]-alpha-D-Man-(1-&gt;6)]-beta-D-Man-(1-&gt;4)-beta-D-GlcNAc-(1-&gt;4)-alpha-D-GlcNAc-diphospho-di-trans,poly-cis-dolichol + a di-trans,poly-cis-dolichyl beta-D-glucosyl phosphate = a alpha-D-Glc-(1-&gt;2)-alpha-D-Glc-(1-&gt;3)-alpha-D-Glc-(1-&gt;3)-alpha-D-Man-(1-&gt;2)-alpha-D-Man-(1-&gt;2)-alpha-D-Man-(1-&gt;3)-[alpha-D-Man-(1-&gt;2)-alpha-D-Man-(1-&gt;3)-[alpha-D-Man-(1-&gt;2)-alpha-D-Man-(1-&gt;6)]-alpha-D-Man-(1-&gt;6)]-beta-D-Man-(1-&gt;4)-beta-D-GlcNAc-(1-&gt;4)-alpha-D-GlcNAc-diphospho-di-trans,poly-cis-dolichol + a di-trans,poly-cis-dolichyl phosphate + H(+)</text>
        <dbReference type="Rhea" id="RHEA:29543"/>
        <dbReference type="Rhea" id="RHEA-COMP:19498"/>
        <dbReference type="Rhea" id="RHEA-COMP:19502"/>
        <dbReference type="Rhea" id="RHEA-COMP:19512"/>
        <dbReference type="Rhea" id="RHEA-COMP:19522"/>
        <dbReference type="ChEBI" id="CHEBI:15378"/>
        <dbReference type="ChEBI" id="CHEBI:57525"/>
        <dbReference type="ChEBI" id="CHEBI:57683"/>
        <dbReference type="ChEBI" id="CHEBI:132522"/>
        <dbReference type="ChEBI" id="CHEBI:132523"/>
        <dbReference type="EC" id="2.4.1.256"/>
    </reaction>
    <physiologicalReaction direction="left-to-right" evidence="13">
        <dbReference type="Rhea" id="RHEA:29544"/>
    </physiologicalReaction>
</comment>
<comment type="pathway">
    <text evidence="2">Protein modification; protein glycosylation.</text>
</comment>
<dbReference type="EC" id="2.4.1.256" evidence="4 14"/>
<comment type="subcellular location">
    <subcellularLocation>
        <location evidence="1">Endoplasmic reticulum membrane</location>
        <topology evidence="1">Multi-pass membrane protein</topology>
    </subcellularLocation>
</comment>
<name>A0A3P7LTR2_DIBLA</name>
<evidence type="ECO:0000256" key="4">
    <source>
        <dbReference type="ARBA" id="ARBA00011967"/>
    </source>
</evidence>
<feature type="transmembrane region" description="Helical" evidence="14">
    <location>
        <begin position="149"/>
        <end position="175"/>
    </location>
</feature>